<feature type="domain" description="Transposase IS116/IS110/IS902 C-terminal" evidence="3">
    <location>
        <begin position="226"/>
        <end position="309"/>
    </location>
</feature>
<proteinExistence type="predicted"/>
<accession>A0ABR8MDZ5</accession>
<organism evidence="4 5">
    <name type="scientific">Nocardioides hwasunensis</name>
    <dbReference type="NCBI Taxonomy" id="397258"/>
    <lineage>
        <taxon>Bacteria</taxon>
        <taxon>Bacillati</taxon>
        <taxon>Actinomycetota</taxon>
        <taxon>Actinomycetes</taxon>
        <taxon>Propionibacteriales</taxon>
        <taxon>Nocardioidaceae</taxon>
        <taxon>Nocardioides</taxon>
    </lineage>
</organism>
<dbReference type="InterPro" id="IPR002525">
    <property type="entry name" value="Transp_IS110-like_N"/>
</dbReference>
<dbReference type="RefSeq" id="WP_191198507.1">
    <property type="nucleotide sequence ID" value="NZ_BAAAPA010000003.1"/>
</dbReference>
<dbReference type="InterPro" id="IPR003346">
    <property type="entry name" value="Transposase_20"/>
</dbReference>
<reference evidence="4 5" key="1">
    <citation type="submission" date="2020-09" db="EMBL/GenBank/DDBJ databases">
        <title>novel species in genus Nocardioides.</title>
        <authorList>
            <person name="Zhang G."/>
        </authorList>
    </citation>
    <scope>NUCLEOTIDE SEQUENCE [LARGE SCALE GENOMIC DNA]</scope>
    <source>
        <strain evidence="4 5">19197</strain>
    </source>
</reference>
<evidence type="ECO:0000259" key="3">
    <source>
        <dbReference type="Pfam" id="PF02371"/>
    </source>
</evidence>
<dbReference type="Pfam" id="PF02371">
    <property type="entry name" value="Transposase_20"/>
    <property type="match status" value="1"/>
</dbReference>
<evidence type="ECO:0000256" key="1">
    <source>
        <dbReference type="SAM" id="MobiDB-lite"/>
    </source>
</evidence>
<dbReference type="NCBIfam" id="NF033542">
    <property type="entry name" value="transpos_IS110"/>
    <property type="match status" value="1"/>
</dbReference>
<evidence type="ECO:0000313" key="5">
    <source>
        <dbReference type="Proteomes" id="UP000649289"/>
    </source>
</evidence>
<feature type="region of interest" description="Disordered" evidence="1">
    <location>
        <begin position="343"/>
        <end position="400"/>
    </location>
</feature>
<evidence type="ECO:0000313" key="4">
    <source>
        <dbReference type="EMBL" id="MBD3914183.1"/>
    </source>
</evidence>
<keyword evidence="5" id="KW-1185">Reference proteome</keyword>
<sequence>MSKQKSAIIGVDPHKMSVTIEVVDTHERLLGGGRFDTTNAGYAAMRRYVRQWPDRLWAVEGANGAGRPLAQRLLAAGEHVVDVPAKLAARVRLFDTGHNRKTDALDAHSIAVVAVRTDGLRVLVEDGELEALRMLTDRRDELAHQRVQTVNRVQRLLSELLPGQRKRDLSAAQAKAMLATVRPRDIAGKTRRRMAAEEIADLVAVDAKLKRIKAELKAAVLEHGSHLMDIYGIGPAGAARVLADVGDVARFADRNRFASWTGTAPIDASSGEQTRHRLSRAGNRRMNHVLHVAAIVQIRHDTEGRTYYRRKLAAGKTPLEALRCLKRRLSDVVYRQLVADAQPAQPDEADPGGHCGATLQSSAADSHPLIDTSDQPLPGPAQPTLRRPPLGRKTLAPATP</sequence>
<protein>
    <submittedName>
        <fullName evidence="4">IS110 family transposase</fullName>
    </submittedName>
</protein>
<dbReference type="Proteomes" id="UP000649289">
    <property type="component" value="Unassembled WGS sequence"/>
</dbReference>
<feature type="domain" description="Transposase IS110-like N-terminal" evidence="2">
    <location>
        <begin position="9"/>
        <end position="162"/>
    </location>
</feature>
<name>A0ABR8MDZ5_9ACTN</name>
<dbReference type="Pfam" id="PF01548">
    <property type="entry name" value="DEDD_Tnp_IS110"/>
    <property type="match status" value="1"/>
</dbReference>
<dbReference type="PANTHER" id="PTHR33055">
    <property type="entry name" value="TRANSPOSASE FOR INSERTION SEQUENCE ELEMENT IS1111A"/>
    <property type="match status" value="1"/>
</dbReference>
<comment type="caution">
    <text evidence="4">The sequence shown here is derived from an EMBL/GenBank/DDBJ whole genome shotgun (WGS) entry which is preliminary data.</text>
</comment>
<dbReference type="EMBL" id="JACXYY010000002">
    <property type="protein sequence ID" value="MBD3914183.1"/>
    <property type="molecule type" value="Genomic_DNA"/>
</dbReference>
<dbReference type="PANTHER" id="PTHR33055:SF16">
    <property type="entry name" value="TRANSPOSASE FOR INSERTION SEQUENCE ELEMENT IS1547"/>
    <property type="match status" value="1"/>
</dbReference>
<gene>
    <name evidence="4" type="ORF">IEZ25_06110</name>
</gene>
<dbReference type="InterPro" id="IPR047650">
    <property type="entry name" value="Transpos_IS110"/>
</dbReference>
<evidence type="ECO:0000259" key="2">
    <source>
        <dbReference type="Pfam" id="PF01548"/>
    </source>
</evidence>